<gene>
    <name evidence="7" type="ORF">Ae201684_017828</name>
</gene>
<dbReference type="EMBL" id="VJMJ01000313">
    <property type="protein sequence ID" value="KAF0723210.1"/>
    <property type="molecule type" value="Genomic_DNA"/>
</dbReference>
<evidence type="ECO:0000259" key="5">
    <source>
        <dbReference type="PROSITE" id="PS50157"/>
    </source>
</evidence>
<keyword evidence="8" id="KW-1185">Reference proteome</keyword>
<dbReference type="Proteomes" id="UP000481153">
    <property type="component" value="Unassembled WGS sequence"/>
</dbReference>
<dbReference type="PANTHER" id="PTHR23050">
    <property type="entry name" value="CALCIUM BINDING PROTEIN"/>
    <property type="match status" value="1"/>
</dbReference>
<keyword evidence="1" id="KW-0677">Repeat</keyword>
<dbReference type="InterPro" id="IPR013087">
    <property type="entry name" value="Znf_C2H2_type"/>
</dbReference>
<feature type="compositionally biased region" description="Polar residues" evidence="4">
    <location>
        <begin position="153"/>
        <end position="163"/>
    </location>
</feature>
<feature type="region of interest" description="Disordered" evidence="4">
    <location>
        <begin position="126"/>
        <end position="163"/>
    </location>
</feature>
<name>A0A6G0WAC7_9STRA</name>
<organism evidence="7 8">
    <name type="scientific">Aphanomyces euteiches</name>
    <dbReference type="NCBI Taxonomy" id="100861"/>
    <lineage>
        <taxon>Eukaryota</taxon>
        <taxon>Sar</taxon>
        <taxon>Stramenopiles</taxon>
        <taxon>Oomycota</taxon>
        <taxon>Saprolegniomycetes</taxon>
        <taxon>Saprolegniales</taxon>
        <taxon>Verrucalvaceae</taxon>
        <taxon>Aphanomyces</taxon>
    </lineage>
</organism>
<dbReference type="GO" id="GO:0005509">
    <property type="term" value="F:calcium ion binding"/>
    <property type="evidence" value="ECO:0007669"/>
    <property type="project" value="InterPro"/>
</dbReference>
<evidence type="ECO:0000256" key="4">
    <source>
        <dbReference type="SAM" id="MobiDB-lite"/>
    </source>
</evidence>
<comment type="caution">
    <text evidence="7">The sequence shown here is derived from an EMBL/GenBank/DDBJ whole genome shotgun (WGS) entry which is preliminary data.</text>
</comment>
<sequence>MATLDKIEWPEPQPVDLLREFPWVVGDARVTAPSTAQAERNVKITALHETSPYAEVFPQAHRVRPTLTPAQIAERRMERLVDKMDTAIASTSQPAVVVGHELRIQHGETEVDFAAWQSEAAACSSIPTATDKATTSSTSPETVESIPERIKSRQSVPSTSPTASRIKSLREIRQEVHRATNDDRDGLDLPRREFPQDPWITEQLDPVELTANLVLDVDAPDDKAADASQRSMAKYSVEMQERILSTMYATTGLDMWTDPVTSQLAAPLNSDAIFGAGTPGDAPPFDTGAIRLPDATALEATWIQQEAKQAFDNAAAHEQAGRPAQAIDALGDGIHAMLGATPAPWGFHYDLSAHKKASTIQRLYHRRYRLRSTAAVQVARVWRGFRTRRRLVKARRRADQSAARLQRWWHRCNRHRETMRLRLQTAMRAKLARLHVHALRQRRLLMRNLQLLVKAWRVQHNSLQALRRKHGYAHFCQLTKERWLRGVIARYRVRKLKRALQDEEAARYAAECAFVDLHLEPKLRDFQRLLKSTRGGAMRLSRLALRLKAEAVARDEARRHWSVADRRRAQIHDVFDTYDVDKSGTIDSNELRHLFDELGIAIDAGGLAEALKAMDADGSGSIEFDEFYAWLHAPPPPSSTSRHLREGSTLVFLKMKLNVKQFVNRFTDDSFAQHAARLLVFEESQKTQDALRKSFRVTRPPRFACRFCGTPFALYKAFWRHETAECGKNLCRRGASPEEDEALRIAHEQRAVQAALEDVTDAVHAYVATRPGRRTLQREIYRVQRLHKQTASATYVSERMKLRDLFLTYDLDDSNTLDEAEFSQISRDLGQPMSAAALSKAFRALDVDGSGKLSFDEFALWAMEQTVKVRKSWTKRLWALLVRRQQRRRQRRAEALRYIIAREKIFAEARARRAFREMFPPPFACPGCHAAFCREEAAATHAKFADAIHARQKDKLATLYARIGMTESSTSVLEAAARAVQDLKQMLAVQRYLQTRRGRYALETEVAVLKALREKAKVDPKLYVQGIVRAFAAEKTVLLRDVRHICRLLKRSTASATTTSAIRTLDPSGSGLVVESTLLAWLQDAAKARPVPRWRAQSPFWLHAKAKCIVTAKYKRYLDAGGIEITDDDDAATALSKDGRGSAAAVESDMDWLFQEYCQTSAGRDALRGEIHRLDNLQAKTTGQARASFIFEQLVNATGKTDGGERRLDVEDVAFALRQVGFPFDSRLWLELDPTATGSIALDSFQEWYAAVRKQLFETRIRRRNTRRLARALLAVRFQQQANAAARTNAAADGAHLLVTSKSEEFGKSSLGLPEVKMEVRRIQCLYDRMTLRSAAHLVAMAFDAFGMHGVVDNVDIGAVLYFANCPCDAASIDAIRRDSTAQIVHEDAVLTWLQQQTHGLHRFHRAATSCWRRFHRTDRIERLAKAIVGARQRRRLYQT</sequence>
<dbReference type="VEuPathDB" id="FungiDB:AeMF1_009496"/>
<evidence type="ECO:0000313" key="8">
    <source>
        <dbReference type="Proteomes" id="UP000481153"/>
    </source>
</evidence>
<feature type="domain" description="EF-hand" evidence="6">
    <location>
        <begin position="833"/>
        <end position="868"/>
    </location>
</feature>
<evidence type="ECO:0000313" key="7">
    <source>
        <dbReference type="EMBL" id="KAF0723210.1"/>
    </source>
</evidence>
<dbReference type="InterPro" id="IPR011992">
    <property type="entry name" value="EF-hand-dom_pair"/>
</dbReference>
<dbReference type="Pfam" id="PF13499">
    <property type="entry name" value="EF-hand_7"/>
    <property type="match status" value="2"/>
</dbReference>
<accession>A0A6G0WAC7</accession>
<dbReference type="SMART" id="SM00054">
    <property type="entry name" value="EFh"/>
    <property type="match status" value="4"/>
</dbReference>
<feature type="compositionally biased region" description="Low complexity" evidence="4">
    <location>
        <begin position="134"/>
        <end position="145"/>
    </location>
</feature>
<dbReference type="CDD" id="cd00051">
    <property type="entry name" value="EFh"/>
    <property type="match status" value="2"/>
</dbReference>
<feature type="domain" description="EF-hand" evidence="6">
    <location>
        <begin position="602"/>
        <end position="637"/>
    </location>
</feature>
<dbReference type="InterPro" id="IPR050145">
    <property type="entry name" value="Centrin_CML-like"/>
</dbReference>
<keyword evidence="3" id="KW-0862">Zinc</keyword>
<dbReference type="PROSITE" id="PS50096">
    <property type="entry name" value="IQ"/>
    <property type="match status" value="1"/>
</dbReference>
<feature type="domain" description="EF-hand" evidence="6">
    <location>
        <begin position="797"/>
        <end position="832"/>
    </location>
</feature>
<evidence type="ECO:0000256" key="3">
    <source>
        <dbReference type="PROSITE-ProRule" id="PRU00042"/>
    </source>
</evidence>
<keyword evidence="3" id="KW-0479">Metal-binding</keyword>
<dbReference type="PROSITE" id="PS00018">
    <property type="entry name" value="EF_HAND_1"/>
    <property type="match status" value="4"/>
</dbReference>
<evidence type="ECO:0000256" key="2">
    <source>
        <dbReference type="ARBA" id="ARBA00022837"/>
    </source>
</evidence>
<evidence type="ECO:0000259" key="6">
    <source>
        <dbReference type="PROSITE" id="PS50222"/>
    </source>
</evidence>
<evidence type="ECO:0000256" key="1">
    <source>
        <dbReference type="ARBA" id="ARBA00022737"/>
    </source>
</evidence>
<dbReference type="GO" id="GO:0008270">
    <property type="term" value="F:zinc ion binding"/>
    <property type="evidence" value="ECO:0007669"/>
    <property type="project" value="UniProtKB-KW"/>
</dbReference>
<dbReference type="InterPro" id="IPR002048">
    <property type="entry name" value="EF_hand_dom"/>
</dbReference>
<protein>
    <submittedName>
        <fullName evidence="7">Uncharacterized protein</fullName>
    </submittedName>
</protein>
<proteinExistence type="predicted"/>
<feature type="domain" description="EF-hand" evidence="6">
    <location>
        <begin position="566"/>
        <end position="601"/>
    </location>
</feature>
<dbReference type="Gene3D" id="1.10.238.10">
    <property type="entry name" value="EF-hand"/>
    <property type="match status" value="2"/>
</dbReference>
<keyword evidence="2" id="KW-0106">Calcium</keyword>
<reference evidence="7 8" key="1">
    <citation type="submission" date="2019-07" db="EMBL/GenBank/DDBJ databases">
        <title>Genomics analysis of Aphanomyces spp. identifies a new class of oomycete effector associated with host adaptation.</title>
        <authorList>
            <person name="Gaulin E."/>
        </authorList>
    </citation>
    <scope>NUCLEOTIDE SEQUENCE [LARGE SCALE GENOMIC DNA]</scope>
    <source>
        <strain evidence="7 8">ATCC 201684</strain>
    </source>
</reference>
<keyword evidence="3" id="KW-0863">Zinc-finger</keyword>
<dbReference type="InterPro" id="IPR018247">
    <property type="entry name" value="EF_Hand_1_Ca_BS"/>
</dbReference>
<dbReference type="PROSITE" id="PS50157">
    <property type="entry name" value="ZINC_FINGER_C2H2_2"/>
    <property type="match status" value="1"/>
</dbReference>
<dbReference type="PROSITE" id="PS50222">
    <property type="entry name" value="EF_HAND_2"/>
    <property type="match status" value="4"/>
</dbReference>
<feature type="domain" description="C2H2-type" evidence="5">
    <location>
        <begin position="923"/>
        <end position="954"/>
    </location>
</feature>
<dbReference type="SUPFAM" id="SSF47473">
    <property type="entry name" value="EF-hand"/>
    <property type="match status" value="1"/>
</dbReference>